<organism evidence="1 2">
    <name type="scientific">Sphingobium lignivorans</name>
    <dbReference type="NCBI Taxonomy" id="2735886"/>
    <lineage>
        <taxon>Bacteria</taxon>
        <taxon>Pseudomonadati</taxon>
        <taxon>Pseudomonadota</taxon>
        <taxon>Alphaproteobacteria</taxon>
        <taxon>Sphingomonadales</taxon>
        <taxon>Sphingomonadaceae</taxon>
        <taxon>Sphingobium</taxon>
    </lineage>
</organism>
<accession>A0ABR6NDI8</accession>
<name>A0ABR6NDI8_9SPHN</name>
<evidence type="ECO:0000313" key="1">
    <source>
        <dbReference type="EMBL" id="MBB5985337.1"/>
    </source>
</evidence>
<reference evidence="1 2" key="1">
    <citation type="submission" date="2020-08" db="EMBL/GenBank/DDBJ databases">
        <title>Exploring microbial biodiversity for novel pathways involved in the catabolism of aromatic compounds derived from lignin.</title>
        <authorList>
            <person name="Elkins J."/>
        </authorList>
    </citation>
    <scope>NUCLEOTIDE SEQUENCE [LARGE SCALE GENOMIC DNA]</scope>
    <source>
        <strain evidence="1 2">B1D3A</strain>
    </source>
</reference>
<dbReference type="Proteomes" id="UP001138540">
    <property type="component" value="Unassembled WGS sequence"/>
</dbReference>
<keyword evidence="2" id="KW-1185">Reference proteome</keyword>
<protein>
    <submittedName>
        <fullName evidence="1">Uncharacterized protein</fullName>
    </submittedName>
</protein>
<gene>
    <name evidence="1" type="ORF">HNP60_001311</name>
</gene>
<dbReference type="EMBL" id="JACHKA010000001">
    <property type="protein sequence ID" value="MBB5985337.1"/>
    <property type="molecule type" value="Genomic_DNA"/>
</dbReference>
<proteinExistence type="predicted"/>
<dbReference type="RefSeq" id="WP_184151607.1">
    <property type="nucleotide sequence ID" value="NZ_JACHKA010000001.1"/>
</dbReference>
<comment type="caution">
    <text evidence="1">The sequence shown here is derived from an EMBL/GenBank/DDBJ whole genome shotgun (WGS) entry which is preliminary data.</text>
</comment>
<evidence type="ECO:0000313" key="2">
    <source>
        <dbReference type="Proteomes" id="UP001138540"/>
    </source>
</evidence>
<sequence length="215" mass="25078">MRQLDSRFPCISSASTDPLRIPLLNVVEELARELDLRRKSYPGRVERGKMSGAEAEWQIDVMAAIHVDLQASLLLIDGSRSVEKIRLAGLARTAADRRLLRFRWAELVEVLQREVALRRRWYPDLIAQERLSAAASRLQLERMEAAHFFYWRQARRFWPDELDAKRYRAAELTIDERALFRAAERRHLDRFVDLELDQRGAYAADDEDEAEGWAA</sequence>